<evidence type="ECO:0000256" key="6">
    <source>
        <dbReference type="ARBA" id="ARBA00022989"/>
    </source>
</evidence>
<evidence type="ECO:0000256" key="5">
    <source>
        <dbReference type="ARBA" id="ARBA00022970"/>
    </source>
</evidence>
<feature type="transmembrane region" description="Helical" evidence="8">
    <location>
        <begin position="174"/>
        <end position="196"/>
    </location>
</feature>
<sequence length="277" mass="29616">MSSFRSSYTVRSRASRVMDGVLSSSHRSSTVYLLANAFPDAEDIVGESYLRPSECTMGLPTSSRDDFGSPATIVADEKSSLLADPHGTELSDEPSSTFAQSVFNAVNVLMGLAILSLPYAFKITGWVLGLFMLFGFCLLTRYTAILLRKCLDLDSSMLSLSDVGYAAFGNKGRVVMAVLLVAELLATSVALLMVFADSIHALYPNFDLNLLKVIGILVLIPSTWVPLSILAYTSIVGIISTIALGVVVVINGFSTTISPGSLLVPAATNLWPTMPWA</sequence>
<dbReference type="PANTHER" id="PTHR22950:SF692">
    <property type="entry name" value="TRANSMEMBRANE AMINO ACID TRANSPORTER FAMILY PROTEIN"/>
    <property type="match status" value="1"/>
</dbReference>
<keyword evidence="3" id="KW-0813">Transport</keyword>
<evidence type="ECO:0000256" key="3">
    <source>
        <dbReference type="ARBA" id="ARBA00022448"/>
    </source>
</evidence>
<reference evidence="10 11" key="1">
    <citation type="submission" date="2023-04" db="EMBL/GenBank/DDBJ databases">
        <title>Genome of Basidiobolus ranarum AG-B5.</title>
        <authorList>
            <person name="Stajich J.E."/>
            <person name="Carter-House D."/>
            <person name="Gryganskyi A."/>
        </authorList>
    </citation>
    <scope>NUCLEOTIDE SEQUENCE [LARGE SCALE GENOMIC DNA]</scope>
    <source>
        <strain evidence="10 11">AG-B5</strain>
    </source>
</reference>
<feature type="transmembrane region" description="Helical" evidence="8">
    <location>
        <begin position="127"/>
        <end position="147"/>
    </location>
</feature>
<protein>
    <recommendedName>
        <fullName evidence="9">Amino acid transporter transmembrane domain-containing protein</fullName>
    </recommendedName>
</protein>
<evidence type="ECO:0000256" key="7">
    <source>
        <dbReference type="ARBA" id="ARBA00023136"/>
    </source>
</evidence>
<feature type="non-terminal residue" evidence="10">
    <location>
        <position position="277"/>
    </location>
</feature>
<feature type="transmembrane region" description="Helical" evidence="8">
    <location>
        <begin position="234"/>
        <end position="253"/>
    </location>
</feature>
<dbReference type="Proteomes" id="UP001479436">
    <property type="component" value="Unassembled WGS sequence"/>
</dbReference>
<feature type="domain" description="Amino acid transporter transmembrane" evidence="9">
    <location>
        <begin position="96"/>
        <end position="255"/>
    </location>
</feature>
<comment type="similarity">
    <text evidence="2">Belongs to the amino acid/polyamine transporter 2 family.</text>
</comment>
<name>A0ABR2WHW1_9FUNG</name>
<evidence type="ECO:0000256" key="2">
    <source>
        <dbReference type="ARBA" id="ARBA00008066"/>
    </source>
</evidence>
<keyword evidence="6 8" id="KW-1133">Transmembrane helix</keyword>
<gene>
    <name evidence="10" type="ORF">K7432_014257</name>
</gene>
<keyword evidence="11" id="KW-1185">Reference proteome</keyword>
<dbReference type="Pfam" id="PF01490">
    <property type="entry name" value="Aa_trans"/>
    <property type="match status" value="1"/>
</dbReference>
<proteinExistence type="inferred from homology"/>
<feature type="transmembrane region" description="Helical" evidence="8">
    <location>
        <begin position="208"/>
        <end position="227"/>
    </location>
</feature>
<dbReference type="EMBL" id="JASJQH010001575">
    <property type="protein sequence ID" value="KAK9761094.1"/>
    <property type="molecule type" value="Genomic_DNA"/>
</dbReference>
<evidence type="ECO:0000259" key="9">
    <source>
        <dbReference type="Pfam" id="PF01490"/>
    </source>
</evidence>
<keyword evidence="5" id="KW-0029">Amino-acid transport</keyword>
<accession>A0ABR2WHW1</accession>
<dbReference type="InterPro" id="IPR013057">
    <property type="entry name" value="AA_transpt_TM"/>
</dbReference>
<keyword evidence="4 8" id="KW-0812">Transmembrane</keyword>
<evidence type="ECO:0000256" key="4">
    <source>
        <dbReference type="ARBA" id="ARBA00022692"/>
    </source>
</evidence>
<dbReference type="PANTHER" id="PTHR22950">
    <property type="entry name" value="AMINO ACID TRANSPORTER"/>
    <property type="match status" value="1"/>
</dbReference>
<comment type="caution">
    <text evidence="10">The sequence shown here is derived from an EMBL/GenBank/DDBJ whole genome shotgun (WGS) entry which is preliminary data.</text>
</comment>
<organism evidence="10 11">
    <name type="scientific">Basidiobolus ranarum</name>
    <dbReference type="NCBI Taxonomy" id="34480"/>
    <lineage>
        <taxon>Eukaryota</taxon>
        <taxon>Fungi</taxon>
        <taxon>Fungi incertae sedis</taxon>
        <taxon>Zoopagomycota</taxon>
        <taxon>Entomophthoromycotina</taxon>
        <taxon>Basidiobolomycetes</taxon>
        <taxon>Basidiobolales</taxon>
        <taxon>Basidiobolaceae</taxon>
        <taxon>Basidiobolus</taxon>
    </lineage>
</organism>
<evidence type="ECO:0000313" key="11">
    <source>
        <dbReference type="Proteomes" id="UP001479436"/>
    </source>
</evidence>
<keyword evidence="7 8" id="KW-0472">Membrane</keyword>
<evidence type="ECO:0000256" key="8">
    <source>
        <dbReference type="SAM" id="Phobius"/>
    </source>
</evidence>
<comment type="subcellular location">
    <subcellularLocation>
        <location evidence="1">Membrane</location>
        <topology evidence="1">Multi-pass membrane protein</topology>
    </subcellularLocation>
</comment>
<evidence type="ECO:0000313" key="10">
    <source>
        <dbReference type="EMBL" id="KAK9761094.1"/>
    </source>
</evidence>
<evidence type="ECO:0000256" key="1">
    <source>
        <dbReference type="ARBA" id="ARBA00004141"/>
    </source>
</evidence>